<gene>
    <name evidence="1" type="ORF">DTO57_03360</name>
</gene>
<name>A0A367Y762_9MICO</name>
<proteinExistence type="predicted"/>
<comment type="caution">
    <text evidence="1">The sequence shown here is derived from an EMBL/GenBank/DDBJ whole genome shotgun (WGS) entry which is preliminary data.</text>
</comment>
<accession>A0A367Y762</accession>
<evidence type="ECO:0000313" key="1">
    <source>
        <dbReference type="EMBL" id="RCK61678.1"/>
    </source>
</evidence>
<keyword evidence="2" id="KW-1185">Reference proteome</keyword>
<evidence type="ECO:0000313" key="2">
    <source>
        <dbReference type="Proteomes" id="UP000253508"/>
    </source>
</evidence>
<dbReference type="AlphaFoldDB" id="A0A367Y762"/>
<dbReference type="OrthoDB" id="9923523at2"/>
<dbReference type="Proteomes" id="UP000253508">
    <property type="component" value="Unassembled WGS sequence"/>
</dbReference>
<dbReference type="RefSeq" id="WP_114116783.1">
    <property type="nucleotide sequence ID" value="NZ_BMHU01000001.1"/>
</dbReference>
<sequence>MTAETSETLEPGRWVQSVDEFEAAATWLTGVDQPQLIALRSIAEALDAGSFQAALISQFTLIHRGLLARKPGEKAGGSGGGAAYDTAMDFGVWKADA</sequence>
<dbReference type="EMBL" id="QORO01000001">
    <property type="protein sequence ID" value="RCK61678.1"/>
    <property type="molecule type" value="Genomic_DNA"/>
</dbReference>
<reference evidence="1 2" key="1">
    <citation type="submission" date="2018-07" db="EMBL/GenBank/DDBJ databases">
        <title>Microbacterium endoborsara sp. nov., a novel actinobacterium isolated from Borszczowia aralocaspica.</title>
        <authorList>
            <person name="An D."/>
        </authorList>
    </citation>
    <scope>NUCLEOTIDE SEQUENCE [LARGE SCALE GENOMIC DNA]</scope>
    <source>
        <strain evidence="1 2">C1.15228</strain>
    </source>
</reference>
<protein>
    <submittedName>
        <fullName evidence="1">Uncharacterized protein</fullName>
    </submittedName>
</protein>
<organism evidence="1 2">
    <name type="scientific">Microbacterium sorbitolivorans</name>
    <dbReference type="NCBI Taxonomy" id="1867410"/>
    <lineage>
        <taxon>Bacteria</taxon>
        <taxon>Bacillati</taxon>
        <taxon>Actinomycetota</taxon>
        <taxon>Actinomycetes</taxon>
        <taxon>Micrococcales</taxon>
        <taxon>Microbacteriaceae</taxon>
        <taxon>Microbacterium</taxon>
    </lineage>
</organism>